<accession>A0A2H1HBW8</accession>
<reference evidence="4" key="1">
    <citation type="submission" date="2017-05" db="EMBL/GenBank/DDBJ databases">
        <authorList>
            <person name="Song R."/>
            <person name="Chenine A.L."/>
            <person name="Ruprecht R.M."/>
        </authorList>
    </citation>
    <scope>NUCLEOTIDE SEQUENCE [LARGE SCALE GENOMIC DNA]</scope>
</reference>
<gene>
    <name evidence="3" type="ORF">ZT1E4_G12006</name>
</gene>
<keyword evidence="1" id="KW-0175">Coiled coil</keyword>
<name>A0A2H1HBW8_ZYMTR</name>
<proteinExistence type="predicted"/>
<sequence>MPPPPTFGTTALTITHLLQRNKAGARLGHLALKLDDEHAAILADWCAFYQLDRYHMPDATNVLYLLRKMNYVQRLNEEGEVYEVAFRVVKILVDRFKGKKPKGKKPTGQAVRAADDQTVELLARKVAILWKRHNEKGEGEEEEEEEEEEVGLGIKQGNDDEDSEEDGEGDGVEHGEADDEEADDQNGDDEDIAENDVSSRIRLENVYASPAAIQPSVVTPRKPLTAAAPKASTEPKAAPIPKKHHGSSSSSRIRLENVYASPAAIQPSVVTPRKPSTAAAPKASTEPKAAPIPKKHYAARTRSFFGTTPPPPPPTVQPPTVHHLEPVAKNELQHDKGKMMAWTARWNLLEGRREVLDKEIEALEDEAGELKRVVRNMQRELVLLS</sequence>
<dbReference type="AlphaFoldDB" id="A0A2H1HBW8"/>
<feature type="coiled-coil region" evidence="1">
    <location>
        <begin position="346"/>
        <end position="380"/>
    </location>
</feature>
<feature type="region of interest" description="Disordered" evidence="2">
    <location>
        <begin position="133"/>
        <end position="322"/>
    </location>
</feature>
<feature type="compositionally biased region" description="Acidic residues" evidence="2">
    <location>
        <begin position="159"/>
        <end position="194"/>
    </location>
</feature>
<dbReference type="EMBL" id="LT854272">
    <property type="protein sequence ID" value="SMR63283.1"/>
    <property type="molecule type" value="Genomic_DNA"/>
</dbReference>
<evidence type="ECO:0000313" key="4">
    <source>
        <dbReference type="Proteomes" id="UP000245764"/>
    </source>
</evidence>
<dbReference type="Proteomes" id="UP000245764">
    <property type="component" value="Chromosome 21"/>
</dbReference>
<evidence type="ECO:0000313" key="3">
    <source>
        <dbReference type="EMBL" id="SMR63283.1"/>
    </source>
</evidence>
<evidence type="ECO:0000256" key="2">
    <source>
        <dbReference type="SAM" id="MobiDB-lite"/>
    </source>
</evidence>
<protein>
    <submittedName>
        <fullName evidence="3">Uncharacterized protein</fullName>
    </submittedName>
</protein>
<feature type="compositionally biased region" description="Acidic residues" evidence="2">
    <location>
        <begin position="138"/>
        <end position="150"/>
    </location>
</feature>
<evidence type="ECO:0000256" key="1">
    <source>
        <dbReference type="SAM" id="Coils"/>
    </source>
</evidence>
<feature type="compositionally biased region" description="Pro residues" evidence="2">
    <location>
        <begin position="308"/>
        <end position="317"/>
    </location>
</feature>
<organism evidence="3 4">
    <name type="scientific">Zymoseptoria tritici ST99CH_1E4</name>
    <dbReference type="NCBI Taxonomy" id="1276532"/>
    <lineage>
        <taxon>Eukaryota</taxon>
        <taxon>Fungi</taxon>
        <taxon>Dikarya</taxon>
        <taxon>Ascomycota</taxon>
        <taxon>Pezizomycotina</taxon>
        <taxon>Dothideomycetes</taxon>
        <taxon>Dothideomycetidae</taxon>
        <taxon>Mycosphaerellales</taxon>
        <taxon>Mycosphaerellaceae</taxon>
        <taxon>Zymoseptoria</taxon>
    </lineage>
</organism>